<keyword evidence="4" id="KW-1185">Reference proteome</keyword>
<accession>A0ABQ3TST9</accession>
<evidence type="ECO:0000256" key="2">
    <source>
        <dbReference type="SAM" id="Phobius"/>
    </source>
</evidence>
<dbReference type="EMBL" id="BNEK01000002">
    <property type="protein sequence ID" value="GHJ26404.1"/>
    <property type="molecule type" value="Genomic_DNA"/>
</dbReference>
<keyword evidence="2" id="KW-1133">Transmembrane helix</keyword>
<evidence type="ECO:0000313" key="3">
    <source>
        <dbReference type="EMBL" id="GHJ26404.1"/>
    </source>
</evidence>
<gene>
    <name evidence="3" type="ORF">TPA0910_08370</name>
</gene>
<sequence length="136" mass="13410">MRGGNSARCEGYTVVLPRVFSHTAVIGACVFSRGIPYSAHSGAAMTSPTAGQVRPTPSPTGERPRPAWPVAGFVALLALLFALAYAAGTLTGPVAPGMRPAGGGGQEPGKPADQGDMGGMHGMGAPAAGAGPIGSR</sequence>
<feature type="compositionally biased region" description="Low complexity" evidence="1">
    <location>
        <begin position="123"/>
        <end position="136"/>
    </location>
</feature>
<keyword evidence="2" id="KW-0812">Transmembrane</keyword>
<organism evidence="3 4">
    <name type="scientific">Streptomyces hygroscopicus</name>
    <dbReference type="NCBI Taxonomy" id="1912"/>
    <lineage>
        <taxon>Bacteria</taxon>
        <taxon>Bacillati</taxon>
        <taxon>Actinomycetota</taxon>
        <taxon>Actinomycetes</taxon>
        <taxon>Kitasatosporales</taxon>
        <taxon>Streptomycetaceae</taxon>
        <taxon>Streptomyces</taxon>
        <taxon>Streptomyces violaceusniger group</taxon>
    </lineage>
</organism>
<keyword evidence="2" id="KW-0472">Membrane</keyword>
<protein>
    <submittedName>
        <fullName evidence="3">Uncharacterized protein</fullName>
    </submittedName>
</protein>
<dbReference type="Proteomes" id="UP001054854">
    <property type="component" value="Unassembled WGS sequence"/>
</dbReference>
<proteinExistence type="predicted"/>
<feature type="region of interest" description="Disordered" evidence="1">
    <location>
        <begin position="41"/>
        <end position="65"/>
    </location>
</feature>
<feature type="transmembrane region" description="Helical" evidence="2">
    <location>
        <begin position="67"/>
        <end position="90"/>
    </location>
</feature>
<evidence type="ECO:0000313" key="4">
    <source>
        <dbReference type="Proteomes" id="UP001054854"/>
    </source>
</evidence>
<dbReference type="PROSITE" id="PS51257">
    <property type="entry name" value="PROKAR_LIPOPROTEIN"/>
    <property type="match status" value="1"/>
</dbReference>
<feature type="region of interest" description="Disordered" evidence="1">
    <location>
        <begin position="94"/>
        <end position="136"/>
    </location>
</feature>
<comment type="caution">
    <text evidence="3">The sequence shown here is derived from an EMBL/GenBank/DDBJ whole genome shotgun (WGS) entry which is preliminary data.</text>
</comment>
<evidence type="ECO:0000256" key="1">
    <source>
        <dbReference type="SAM" id="MobiDB-lite"/>
    </source>
</evidence>
<reference evidence="3" key="1">
    <citation type="submission" date="2024-05" db="EMBL/GenBank/DDBJ databases">
        <title>Whole genome shotgun sequence of Streptomyces hygroscopicus NBRC 113678.</title>
        <authorList>
            <person name="Komaki H."/>
            <person name="Tamura T."/>
        </authorList>
    </citation>
    <scope>NUCLEOTIDE SEQUENCE</scope>
    <source>
        <strain evidence="3">N11-34</strain>
    </source>
</reference>
<name>A0ABQ3TST9_STRHY</name>